<proteinExistence type="predicted"/>
<accession>A0ACB6QV53</accession>
<organism evidence="1 2">
    <name type="scientific">Lindgomyces ingoldianus</name>
    <dbReference type="NCBI Taxonomy" id="673940"/>
    <lineage>
        <taxon>Eukaryota</taxon>
        <taxon>Fungi</taxon>
        <taxon>Dikarya</taxon>
        <taxon>Ascomycota</taxon>
        <taxon>Pezizomycotina</taxon>
        <taxon>Dothideomycetes</taxon>
        <taxon>Pleosporomycetidae</taxon>
        <taxon>Pleosporales</taxon>
        <taxon>Lindgomycetaceae</taxon>
        <taxon>Lindgomyces</taxon>
    </lineage>
</organism>
<gene>
    <name evidence="1" type="ORF">BDR25DRAFT_355684</name>
</gene>
<evidence type="ECO:0000313" key="1">
    <source>
        <dbReference type="EMBL" id="KAF2469957.1"/>
    </source>
</evidence>
<reference evidence="1" key="1">
    <citation type="journal article" date="2020" name="Stud. Mycol.">
        <title>101 Dothideomycetes genomes: a test case for predicting lifestyles and emergence of pathogens.</title>
        <authorList>
            <person name="Haridas S."/>
            <person name="Albert R."/>
            <person name="Binder M."/>
            <person name="Bloem J."/>
            <person name="Labutti K."/>
            <person name="Salamov A."/>
            <person name="Andreopoulos B."/>
            <person name="Baker S."/>
            <person name="Barry K."/>
            <person name="Bills G."/>
            <person name="Bluhm B."/>
            <person name="Cannon C."/>
            <person name="Castanera R."/>
            <person name="Culley D."/>
            <person name="Daum C."/>
            <person name="Ezra D."/>
            <person name="Gonzalez J."/>
            <person name="Henrissat B."/>
            <person name="Kuo A."/>
            <person name="Liang C."/>
            <person name="Lipzen A."/>
            <person name="Lutzoni F."/>
            <person name="Magnuson J."/>
            <person name="Mondo S."/>
            <person name="Nolan M."/>
            <person name="Ohm R."/>
            <person name="Pangilinan J."/>
            <person name="Park H.-J."/>
            <person name="Ramirez L."/>
            <person name="Alfaro M."/>
            <person name="Sun H."/>
            <person name="Tritt A."/>
            <person name="Yoshinaga Y."/>
            <person name="Zwiers L.-H."/>
            <person name="Turgeon B."/>
            <person name="Goodwin S."/>
            <person name="Spatafora J."/>
            <person name="Crous P."/>
            <person name="Grigoriev I."/>
        </authorList>
    </citation>
    <scope>NUCLEOTIDE SEQUENCE</scope>
    <source>
        <strain evidence="1">ATCC 200398</strain>
    </source>
</reference>
<name>A0ACB6QV53_9PLEO</name>
<comment type="caution">
    <text evidence="1">The sequence shown here is derived from an EMBL/GenBank/DDBJ whole genome shotgun (WGS) entry which is preliminary data.</text>
</comment>
<evidence type="ECO:0000313" key="2">
    <source>
        <dbReference type="Proteomes" id="UP000799755"/>
    </source>
</evidence>
<sequence length="155" mass="17496">MGLAPLKLLAGACPYKYTQPRALSRSLDLTIHWFNSPCLDLNTLSTRLPYDPFSAHARKTPVWCPPPSKSSALAELKVIPLPWISHKNLEGLLNYELRCGIPQLLFLYIICIARTEARYLIPSQTYLAGGIGNMQLLYISIRPNHLPFLLDARCY</sequence>
<dbReference type="EMBL" id="MU003509">
    <property type="protein sequence ID" value="KAF2469957.1"/>
    <property type="molecule type" value="Genomic_DNA"/>
</dbReference>
<protein>
    <submittedName>
        <fullName evidence="1">Uncharacterized protein</fullName>
    </submittedName>
</protein>
<keyword evidence="2" id="KW-1185">Reference proteome</keyword>
<dbReference type="Proteomes" id="UP000799755">
    <property type="component" value="Unassembled WGS sequence"/>
</dbReference>